<evidence type="ECO:0000313" key="2">
    <source>
        <dbReference type="Proteomes" id="UP000013070"/>
    </source>
</evidence>
<accession>N8WU26</accession>
<reference evidence="1 2" key="1">
    <citation type="submission" date="2013-02" db="EMBL/GenBank/DDBJ databases">
        <title>The Genome Sequence of Acinetobacter sp. NIPH 899.</title>
        <authorList>
            <consortium name="The Broad Institute Genome Sequencing Platform"/>
            <consortium name="The Broad Institute Genome Sequencing Center for Infectious Disease"/>
            <person name="Cerqueira G."/>
            <person name="Feldgarden M."/>
            <person name="Courvalin P."/>
            <person name="Perichon B."/>
            <person name="Grillot-Courvalin C."/>
            <person name="Clermont D."/>
            <person name="Rocha E."/>
            <person name="Yoon E.-J."/>
            <person name="Nemec A."/>
            <person name="Walker B."/>
            <person name="Young S.K."/>
            <person name="Zeng Q."/>
            <person name="Gargeya S."/>
            <person name="Fitzgerald M."/>
            <person name="Haas B."/>
            <person name="Abouelleil A."/>
            <person name="Alvarado L."/>
            <person name="Arachchi H.M."/>
            <person name="Berlin A.M."/>
            <person name="Chapman S.B."/>
            <person name="Dewar J."/>
            <person name="Goldberg J."/>
            <person name="Griggs A."/>
            <person name="Gujja S."/>
            <person name="Hansen M."/>
            <person name="Howarth C."/>
            <person name="Imamovic A."/>
            <person name="Larimer J."/>
            <person name="McCowan C."/>
            <person name="Murphy C."/>
            <person name="Neiman D."/>
            <person name="Pearson M."/>
            <person name="Priest M."/>
            <person name="Roberts A."/>
            <person name="Saif S."/>
            <person name="Shea T."/>
            <person name="Sisk P."/>
            <person name="Sykes S."/>
            <person name="Wortman J."/>
            <person name="Nusbaum C."/>
            <person name="Birren B."/>
        </authorList>
    </citation>
    <scope>NUCLEOTIDE SEQUENCE [LARGE SCALE GENOMIC DNA]</scope>
    <source>
        <strain evidence="1 2">NIPH 899</strain>
    </source>
</reference>
<evidence type="ECO:0000313" key="1">
    <source>
        <dbReference type="EMBL" id="ENV00399.1"/>
    </source>
</evidence>
<keyword evidence="2" id="KW-1185">Reference proteome</keyword>
<sequence>MRNQNLIKSVTHGTLSGYKHYKCRCELCRMARYEYETQAREKRKIGFVLVGPKPIKHGTAGGYGYHKCRCDECSGYMQEYRRKRREQSLTRIGPPRKRFRKVQYIAVHNGPPIELYTEKKRECGTAEAYSFGCTCSLCMTQGRNEYLKEIR</sequence>
<dbReference type="Proteomes" id="UP000013070">
    <property type="component" value="Unassembled WGS sequence"/>
</dbReference>
<proteinExistence type="predicted"/>
<name>N8WU26_9GAMM</name>
<gene>
    <name evidence="1" type="ORF">F969_00631</name>
</gene>
<organism evidence="1 2">
    <name type="scientific">Acinetobacter variabilis</name>
    <dbReference type="NCBI Taxonomy" id="70346"/>
    <lineage>
        <taxon>Bacteria</taxon>
        <taxon>Pseudomonadati</taxon>
        <taxon>Pseudomonadota</taxon>
        <taxon>Gammaproteobacteria</taxon>
        <taxon>Moraxellales</taxon>
        <taxon>Moraxellaceae</taxon>
        <taxon>Acinetobacter</taxon>
    </lineage>
</organism>
<protein>
    <submittedName>
        <fullName evidence="1">Uncharacterized protein</fullName>
    </submittedName>
</protein>
<dbReference type="AlphaFoldDB" id="N8WU26"/>
<dbReference type="HOGENOM" id="CLU_1727412_0_0_6"/>
<dbReference type="EMBL" id="APPE01000031">
    <property type="protein sequence ID" value="ENV00399.1"/>
    <property type="molecule type" value="Genomic_DNA"/>
</dbReference>
<comment type="caution">
    <text evidence="1">The sequence shown here is derived from an EMBL/GenBank/DDBJ whole genome shotgun (WGS) entry which is preliminary data.</text>
</comment>